<dbReference type="Gene3D" id="1.10.287.110">
    <property type="entry name" value="DnaJ domain"/>
    <property type="match status" value="1"/>
</dbReference>
<evidence type="ECO:0000313" key="3">
    <source>
        <dbReference type="Proteomes" id="UP000193560"/>
    </source>
</evidence>
<comment type="caution">
    <text evidence="2">The sequence shown here is derived from an EMBL/GenBank/DDBJ whole genome shotgun (WGS) entry which is preliminary data.</text>
</comment>
<dbReference type="PANTHER" id="PTHR43948:SF21">
    <property type="entry name" value="DNAJ DOMAIN-CONTAINING PROTEIN"/>
    <property type="match status" value="1"/>
</dbReference>
<feature type="domain" description="J" evidence="1">
    <location>
        <begin position="5"/>
        <end position="76"/>
    </location>
</feature>
<evidence type="ECO:0000313" key="2">
    <source>
        <dbReference type="EMBL" id="ORZ23416.1"/>
    </source>
</evidence>
<dbReference type="GO" id="GO:0005737">
    <property type="term" value="C:cytoplasm"/>
    <property type="evidence" value="ECO:0007669"/>
    <property type="project" value="TreeGrafter"/>
</dbReference>
<dbReference type="SUPFAM" id="SSF46565">
    <property type="entry name" value="Chaperone J-domain"/>
    <property type="match status" value="1"/>
</dbReference>
<dbReference type="Proteomes" id="UP000193560">
    <property type="component" value="Unassembled WGS sequence"/>
</dbReference>
<reference evidence="2 3" key="1">
    <citation type="submission" date="2016-07" db="EMBL/GenBank/DDBJ databases">
        <title>Pervasive Adenine N6-methylation of Active Genes in Fungi.</title>
        <authorList>
            <consortium name="DOE Joint Genome Institute"/>
            <person name="Mondo S.J."/>
            <person name="Dannebaum R.O."/>
            <person name="Kuo R.C."/>
            <person name="Labutti K."/>
            <person name="Haridas S."/>
            <person name="Kuo A."/>
            <person name="Salamov A."/>
            <person name="Ahrendt S.R."/>
            <person name="Lipzen A."/>
            <person name="Sullivan W."/>
            <person name="Andreopoulos W.B."/>
            <person name="Clum A."/>
            <person name="Lindquist E."/>
            <person name="Daum C."/>
            <person name="Ramamoorthy G.K."/>
            <person name="Gryganskyi A."/>
            <person name="Culley D."/>
            <person name="Magnuson J.K."/>
            <person name="James T.Y."/>
            <person name="O'Malley M.A."/>
            <person name="Stajich J.E."/>
            <person name="Spatafora J.W."/>
            <person name="Visel A."/>
            <person name="Grigoriev I.V."/>
        </authorList>
    </citation>
    <scope>NUCLEOTIDE SEQUENCE [LARGE SCALE GENOMIC DNA]</scope>
    <source>
        <strain evidence="2 3">NRRL 1336</strain>
    </source>
</reference>
<dbReference type="PANTHER" id="PTHR43948">
    <property type="entry name" value="DNAJ HOMOLOG SUBFAMILY B"/>
    <property type="match status" value="1"/>
</dbReference>
<dbReference type="STRING" id="90262.A0A1X2IWI8"/>
<dbReference type="AlphaFoldDB" id="A0A1X2IWI8"/>
<dbReference type="GO" id="GO:0051087">
    <property type="term" value="F:protein-folding chaperone binding"/>
    <property type="evidence" value="ECO:0007669"/>
    <property type="project" value="TreeGrafter"/>
</dbReference>
<dbReference type="SMART" id="SM00271">
    <property type="entry name" value="DnaJ"/>
    <property type="match status" value="1"/>
</dbReference>
<name>A0A1X2IWI8_9FUNG</name>
<dbReference type="CDD" id="cd06257">
    <property type="entry name" value="DnaJ"/>
    <property type="match status" value="1"/>
</dbReference>
<dbReference type="GO" id="GO:0005634">
    <property type="term" value="C:nucleus"/>
    <property type="evidence" value="ECO:0007669"/>
    <property type="project" value="TreeGrafter"/>
</dbReference>
<accession>A0A1X2IWI8</accession>
<dbReference type="Pfam" id="PF00226">
    <property type="entry name" value="DnaJ"/>
    <property type="match status" value="1"/>
</dbReference>
<evidence type="ECO:0000259" key="1">
    <source>
        <dbReference type="PROSITE" id="PS50076"/>
    </source>
</evidence>
<dbReference type="PROSITE" id="PS50076">
    <property type="entry name" value="DNAJ_2"/>
    <property type="match status" value="1"/>
</dbReference>
<organism evidence="2 3">
    <name type="scientific">Absidia repens</name>
    <dbReference type="NCBI Taxonomy" id="90262"/>
    <lineage>
        <taxon>Eukaryota</taxon>
        <taxon>Fungi</taxon>
        <taxon>Fungi incertae sedis</taxon>
        <taxon>Mucoromycota</taxon>
        <taxon>Mucoromycotina</taxon>
        <taxon>Mucoromycetes</taxon>
        <taxon>Mucorales</taxon>
        <taxon>Cunninghamellaceae</taxon>
        <taxon>Absidia</taxon>
    </lineage>
</organism>
<dbReference type="PRINTS" id="PR00625">
    <property type="entry name" value="JDOMAIN"/>
</dbReference>
<dbReference type="GO" id="GO:0044183">
    <property type="term" value="F:protein folding chaperone"/>
    <property type="evidence" value="ECO:0007669"/>
    <property type="project" value="TreeGrafter"/>
</dbReference>
<dbReference type="InterPro" id="IPR001623">
    <property type="entry name" value="DnaJ_domain"/>
</dbReference>
<dbReference type="OrthoDB" id="442087at2759"/>
<dbReference type="EMBL" id="MCGE01000003">
    <property type="protein sequence ID" value="ORZ23416.1"/>
    <property type="molecule type" value="Genomic_DNA"/>
</dbReference>
<gene>
    <name evidence="2" type="ORF">BCR42DRAFT_404728</name>
</gene>
<dbReference type="GO" id="GO:0051082">
    <property type="term" value="F:unfolded protein binding"/>
    <property type="evidence" value="ECO:0007669"/>
    <property type="project" value="TreeGrafter"/>
</dbReference>
<dbReference type="InterPro" id="IPR036869">
    <property type="entry name" value="J_dom_sf"/>
</dbReference>
<sequence length="192" mass="21165">MTVPDYYGILEVSETATQEEIRQAYKKQALLHHPDRLEQTATVQEREEATKRFQLIADALYILGNDHRRKDYDVSRARQGTSTQSTPHASATQAHHVFGNVFEDLLKPEVDRPGHAWRILGAGAGAVLGFIVGNVGGAAVGAFAGKTLGQIRDNKGVSVYTAFQRLGIEQRQDILRSLLTRFLMSGTAGMMK</sequence>
<proteinExistence type="predicted"/>
<protein>
    <submittedName>
        <fullName evidence="2">DnaJ domain-containing protein</fullName>
    </submittedName>
</protein>
<keyword evidence="3" id="KW-1185">Reference proteome</keyword>